<comment type="caution">
    <text evidence="5">The sequence shown here is derived from an EMBL/GenBank/DDBJ whole genome shotgun (WGS) entry which is preliminary data.</text>
</comment>
<feature type="region of interest" description="Disordered" evidence="3">
    <location>
        <begin position="88"/>
        <end position="135"/>
    </location>
</feature>
<dbReference type="InterPro" id="IPR000352">
    <property type="entry name" value="Pep_chain_release_fac_I"/>
</dbReference>
<sequence>MVNSDKWDKLAEWMEKLHINEDSLIEKFIIGSGKGGQKLHKTASTVYLKHVPSGIEIKCQESRSREGNRYFARVRLCEKYHAIISDEKTKEQQRVEKLKRQKKRRSRRSKQKMLDEKSKQGQLKSLRQKPISAEG</sequence>
<evidence type="ECO:0000313" key="6">
    <source>
        <dbReference type="Proteomes" id="UP000054703"/>
    </source>
</evidence>
<dbReference type="STRING" id="45074.Lsan_2868"/>
<evidence type="ECO:0000256" key="1">
    <source>
        <dbReference type="ARBA" id="ARBA00010835"/>
    </source>
</evidence>
<feature type="compositionally biased region" description="Basic and acidic residues" evidence="3">
    <location>
        <begin position="88"/>
        <end position="98"/>
    </location>
</feature>
<protein>
    <submittedName>
        <fullName evidence="5">Peptide chain release factor</fullName>
    </submittedName>
</protein>
<dbReference type="OrthoDB" id="9815709at2"/>
<keyword evidence="2" id="KW-0809">Transit peptide</keyword>
<evidence type="ECO:0000256" key="3">
    <source>
        <dbReference type="SAM" id="MobiDB-lite"/>
    </source>
</evidence>
<dbReference type="PATRIC" id="fig|45074.5.peg.3079"/>
<evidence type="ECO:0000313" key="5">
    <source>
        <dbReference type="EMBL" id="KTD56708.1"/>
    </source>
</evidence>
<dbReference type="Proteomes" id="UP000054703">
    <property type="component" value="Unassembled WGS sequence"/>
</dbReference>
<organism evidence="5 6">
    <name type="scientific">Legionella santicrucis</name>
    <dbReference type="NCBI Taxonomy" id="45074"/>
    <lineage>
        <taxon>Bacteria</taxon>
        <taxon>Pseudomonadati</taxon>
        <taxon>Pseudomonadota</taxon>
        <taxon>Gammaproteobacteria</taxon>
        <taxon>Legionellales</taxon>
        <taxon>Legionellaceae</taxon>
        <taxon>Legionella</taxon>
    </lineage>
</organism>
<comment type="similarity">
    <text evidence="1">Belongs to the prokaryotic/mitochondrial release factor family.</text>
</comment>
<dbReference type="EMBL" id="LNYU01000081">
    <property type="protein sequence ID" value="KTD56708.1"/>
    <property type="molecule type" value="Genomic_DNA"/>
</dbReference>
<dbReference type="InterPro" id="IPR052405">
    <property type="entry name" value="Mito_Transl_Release_Factor"/>
</dbReference>
<gene>
    <name evidence="5" type="ORF">Lsan_2868</name>
</gene>
<proteinExistence type="inferred from homology"/>
<evidence type="ECO:0000256" key="2">
    <source>
        <dbReference type="ARBA" id="ARBA00022946"/>
    </source>
</evidence>
<dbReference type="SUPFAM" id="SSF75620">
    <property type="entry name" value="Release factor"/>
    <property type="match status" value="1"/>
</dbReference>
<dbReference type="PANTHER" id="PTHR46203">
    <property type="entry name" value="PROBABLE PEPTIDE CHAIN RELEASE FACTOR C12ORF65"/>
    <property type="match status" value="1"/>
</dbReference>
<dbReference type="PANTHER" id="PTHR46203:SF1">
    <property type="entry name" value="MITOCHONDRIAL TRANSLATION RELEASE FACTOR IN RESCUE"/>
    <property type="match status" value="1"/>
</dbReference>
<dbReference type="Pfam" id="PF00472">
    <property type="entry name" value="RF-1"/>
    <property type="match status" value="1"/>
</dbReference>
<evidence type="ECO:0000259" key="4">
    <source>
        <dbReference type="Pfam" id="PF00472"/>
    </source>
</evidence>
<dbReference type="Gene3D" id="3.30.160.20">
    <property type="match status" value="1"/>
</dbReference>
<dbReference type="GO" id="GO:0003747">
    <property type="term" value="F:translation release factor activity"/>
    <property type="evidence" value="ECO:0007669"/>
    <property type="project" value="InterPro"/>
</dbReference>
<accession>A0A0W0YJ89</accession>
<feature type="compositionally biased region" description="Basic residues" evidence="3">
    <location>
        <begin position="99"/>
        <end position="111"/>
    </location>
</feature>
<feature type="domain" description="Prokaryotic-type class I peptide chain release factors" evidence="4">
    <location>
        <begin position="17"/>
        <end position="127"/>
    </location>
</feature>
<dbReference type="InterPro" id="IPR045853">
    <property type="entry name" value="Pep_chain_release_fac_I_sf"/>
</dbReference>
<reference evidence="5 6" key="1">
    <citation type="submission" date="2015-11" db="EMBL/GenBank/DDBJ databases">
        <title>Genomic analysis of 38 Legionella species identifies large and diverse effector repertoires.</title>
        <authorList>
            <person name="Burstein D."/>
            <person name="Amaro F."/>
            <person name="Zusman T."/>
            <person name="Lifshitz Z."/>
            <person name="Cohen O."/>
            <person name="Gilbert J.A."/>
            <person name="Pupko T."/>
            <person name="Shuman H.A."/>
            <person name="Segal G."/>
        </authorList>
    </citation>
    <scope>NUCLEOTIDE SEQUENCE [LARGE SCALE GENOMIC DNA]</scope>
    <source>
        <strain evidence="5 6">SC-63-C7</strain>
    </source>
</reference>
<name>A0A0W0YJ89_9GAMM</name>
<keyword evidence="6" id="KW-1185">Reference proteome</keyword>
<dbReference type="RefSeq" id="WP_006870993.1">
    <property type="nucleotide sequence ID" value="NZ_CAAAIH010000009.1"/>
</dbReference>
<dbReference type="AlphaFoldDB" id="A0A0W0YJ89"/>